<dbReference type="EMBL" id="OIVN01002223">
    <property type="protein sequence ID" value="SPD01620.1"/>
    <property type="molecule type" value="Genomic_DNA"/>
</dbReference>
<dbReference type="Gene3D" id="3.60.10.10">
    <property type="entry name" value="Endonuclease/exonuclease/phosphatase"/>
    <property type="match status" value="1"/>
</dbReference>
<dbReference type="InterPro" id="IPR036691">
    <property type="entry name" value="Endo/exonu/phosph_ase_sf"/>
</dbReference>
<dbReference type="PANTHER" id="PTHR33116">
    <property type="entry name" value="REVERSE TRANSCRIPTASE ZINC-BINDING DOMAIN-CONTAINING PROTEIN-RELATED-RELATED"/>
    <property type="match status" value="1"/>
</dbReference>
<name>A0A2N9GQF9_FAGSY</name>
<dbReference type="SUPFAM" id="SSF56219">
    <property type="entry name" value="DNase I-like"/>
    <property type="match status" value="1"/>
</dbReference>
<dbReference type="AlphaFoldDB" id="A0A2N9GQF9"/>
<evidence type="ECO:0000313" key="1">
    <source>
        <dbReference type="EMBL" id="SPD01620.1"/>
    </source>
</evidence>
<accession>A0A2N9GQF9</accession>
<gene>
    <name evidence="1" type="ORF">FSB_LOCUS29502</name>
</gene>
<protein>
    <recommendedName>
        <fullName evidence="2">Reverse transcriptase domain-containing protein</fullName>
    </recommendedName>
</protein>
<dbReference type="PANTHER" id="PTHR33116:SF78">
    <property type="entry name" value="OS12G0587133 PROTEIN"/>
    <property type="match status" value="1"/>
</dbReference>
<organism evidence="1">
    <name type="scientific">Fagus sylvatica</name>
    <name type="common">Beechnut</name>
    <dbReference type="NCBI Taxonomy" id="28930"/>
    <lineage>
        <taxon>Eukaryota</taxon>
        <taxon>Viridiplantae</taxon>
        <taxon>Streptophyta</taxon>
        <taxon>Embryophyta</taxon>
        <taxon>Tracheophyta</taxon>
        <taxon>Spermatophyta</taxon>
        <taxon>Magnoliopsida</taxon>
        <taxon>eudicotyledons</taxon>
        <taxon>Gunneridae</taxon>
        <taxon>Pentapetalae</taxon>
        <taxon>rosids</taxon>
        <taxon>fabids</taxon>
        <taxon>Fagales</taxon>
        <taxon>Fagaceae</taxon>
        <taxon>Fagus</taxon>
    </lineage>
</organism>
<sequence>MVMDKEIEDDPISPFYYEPLAVVVPSGNTELAKGPVSEPSQRVKRRHRGFCKLVGFPIESHEQECLALLQRIEENCFAKKAIVGTCHQPASGIKVCLQEMKLDGIDLQLMQILWGNSFVDWEVLPAIGTAEGVVLLWDRHVLEKLDCVVSQFYVSCLWKGVSDGLEWVGTDLYGPTNNDLQQDFNLVDLPLGGGQYTWSSGTANPLMSRIDKFLVSTNWEDHYPDVTQKLLPRPLSNHYPILLEVGSMVRDKIPFRFENRWLKEEGFVDRIQSWWSNYSFSDSPSYVLARKLKALKDDLKKWNHQEFGNVGFKQKQLLCKLEVLNSKESIGGLSSSERDLHGSHLLELDKLAHLEETTWRQKSRVLWLKEGDNDTKFFHKIVNSNRSQNYMEKMEVEGTTYYTNSDIRDNVVNFYESLYTEEDWRPFVNELPFSTLEDSDWIFLDSCFEKEEILQVVKDLQGDKSLALIPKKQNVSNIRDFRPISLLESVYKSLAKTPDSVLIANECVDSHIRSRIPGVVCKLDIEKAYDHINWDCLLYLMDRMEFKRTLPRGSPFSITFSLGYGSSEQVVVQDEGGRMVLSCFEAVIGLGINMGKSELVPMGEVNNMPQLADILCCRVGVLPMTYLGMPLGASFKASSVWNPILEKIKRKLAGWKKLYFSKGGRLTLLKMGWNIVCHPLANGGLGVRKVDVINRALLRKWMLRFNREETHLWRRVIVAKYGLGWGGWISKKPKGTHGCSLKKGILSGWDFFFSKTASIDSLLTRTGEGEGQVWNITFIRDFNDWEVEEELNFFTFIQSKTPTSDGPDVMRWKLRKLVIDNLMWRSGWETGDHLLIHCAIASELWFGTGCRCAYCGLFGMSVIDKL</sequence>
<evidence type="ECO:0008006" key="2">
    <source>
        <dbReference type="Google" id="ProtNLM"/>
    </source>
</evidence>
<reference evidence="1" key="1">
    <citation type="submission" date="2018-02" db="EMBL/GenBank/DDBJ databases">
        <authorList>
            <person name="Cohen D.B."/>
            <person name="Kent A.D."/>
        </authorList>
    </citation>
    <scope>NUCLEOTIDE SEQUENCE</scope>
</reference>
<proteinExistence type="predicted"/>